<comment type="caution">
    <text evidence="1">The sequence shown here is derived from an EMBL/GenBank/DDBJ whole genome shotgun (WGS) entry which is preliminary data.</text>
</comment>
<organism evidence="1 2">
    <name type="scientific">Rhodopirellula baltica SH28</name>
    <dbReference type="NCBI Taxonomy" id="993517"/>
    <lineage>
        <taxon>Bacteria</taxon>
        <taxon>Pseudomonadati</taxon>
        <taxon>Planctomycetota</taxon>
        <taxon>Planctomycetia</taxon>
        <taxon>Pirellulales</taxon>
        <taxon>Pirellulaceae</taxon>
        <taxon>Rhodopirellula</taxon>
    </lineage>
</organism>
<dbReference type="Proteomes" id="UP000007993">
    <property type="component" value="Unassembled WGS sequence"/>
</dbReference>
<gene>
    <name evidence="1" type="ORF">RBSH_02334</name>
</gene>
<sequence>MEIHQDDRTILPRFLPGFQVPLFSLLRSRWPCFSGTSKRAFSSPL</sequence>
<name>K5DIQ0_RHOBT</name>
<dbReference type="PATRIC" id="fig|993517.3.peg.2527"/>
<proteinExistence type="predicted"/>
<evidence type="ECO:0000313" key="1">
    <source>
        <dbReference type="EMBL" id="EKK02298.1"/>
    </source>
</evidence>
<evidence type="ECO:0000313" key="2">
    <source>
        <dbReference type="Proteomes" id="UP000007993"/>
    </source>
</evidence>
<protein>
    <submittedName>
        <fullName evidence="1">Uncharacterized protein</fullName>
    </submittedName>
</protein>
<dbReference type="AlphaFoldDB" id="K5DIQ0"/>
<reference evidence="1 2" key="1">
    <citation type="journal article" date="2013" name="Mar. Genomics">
        <title>Expression of sulfatases in Rhodopirellula baltica and the diversity of sulfatases in the genus Rhodopirellula.</title>
        <authorList>
            <person name="Wegner C.E."/>
            <person name="Richter-Heitmann T."/>
            <person name="Klindworth A."/>
            <person name="Klockow C."/>
            <person name="Richter M."/>
            <person name="Achstetter T."/>
            <person name="Glockner F.O."/>
            <person name="Harder J."/>
        </authorList>
    </citation>
    <scope>NUCLEOTIDE SEQUENCE [LARGE SCALE GENOMIC DNA]</scope>
    <source>
        <strain evidence="1 2">SH28</strain>
    </source>
</reference>
<dbReference type="EMBL" id="AMCW01000063">
    <property type="protein sequence ID" value="EKK02298.1"/>
    <property type="molecule type" value="Genomic_DNA"/>
</dbReference>
<accession>K5DIQ0</accession>